<protein>
    <submittedName>
        <fullName evidence="4">Uncharacterized protein LOC121400539</fullName>
    </submittedName>
</protein>
<gene>
    <name evidence="4" type="primary">LOC121400539</name>
</gene>
<evidence type="ECO:0000313" key="4">
    <source>
        <dbReference type="RefSeq" id="XP_041439753.1"/>
    </source>
</evidence>
<name>A0A8J1MDW9_XENLA</name>
<dbReference type="AlphaFoldDB" id="A0A8J1MDW9"/>
<keyword evidence="2" id="KW-1133">Transmembrane helix</keyword>
<reference evidence="4" key="2">
    <citation type="submission" date="2025-08" db="UniProtKB">
        <authorList>
            <consortium name="RefSeq"/>
        </authorList>
    </citation>
    <scope>IDENTIFICATION</scope>
    <source>
        <strain evidence="4">J_2021</strain>
        <tissue evidence="4">Erythrocytes</tissue>
    </source>
</reference>
<sequence length="202" mass="22645">MDTALLYFVRICKGTENTSGVKTAHKARIVPGGQGFCLQMAEYSKQVQPRSHHSHCAAAAKRLTGNSPTNTYSRGGTQGQGYDEYCQNDTCRAPGEDRYTRTGNPSIQIAQIQKRYKRLREGGGVHMENDKEGPIYKTAQINRGLGRSLLSTILGFRFYFWHLCTILTGFFRPAPKQHKRTRRGKKTPASSQETTKTEILLS</sequence>
<proteinExistence type="predicted"/>
<keyword evidence="2" id="KW-0812">Transmembrane</keyword>
<keyword evidence="3" id="KW-1185">Reference proteome</keyword>
<dbReference type="Proteomes" id="UP000186698">
    <property type="component" value="Chromosome 2S"/>
</dbReference>
<dbReference type="GeneID" id="121400539"/>
<feature type="region of interest" description="Disordered" evidence="1">
    <location>
        <begin position="175"/>
        <end position="202"/>
    </location>
</feature>
<dbReference type="RefSeq" id="XP_041439753.1">
    <property type="nucleotide sequence ID" value="XM_041583819.1"/>
</dbReference>
<organism evidence="3 4">
    <name type="scientific">Xenopus laevis</name>
    <name type="common">African clawed frog</name>
    <dbReference type="NCBI Taxonomy" id="8355"/>
    <lineage>
        <taxon>Eukaryota</taxon>
        <taxon>Metazoa</taxon>
        <taxon>Chordata</taxon>
        <taxon>Craniata</taxon>
        <taxon>Vertebrata</taxon>
        <taxon>Euteleostomi</taxon>
        <taxon>Amphibia</taxon>
        <taxon>Batrachia</taxon>
        <taxon>Anura</taxon>
        <taxon>Pipoidea</taxon>
        <taxon>Pipidae</taxon>
        <taxon>Xenopodinae</taxon>
        <taxon>Xenopus</taxon>
        <taxon>Xenopus</taxon>
    </lineage>
</organism>
<accession>A0A8J1MDW9</accession>
<dbReference type="KEGG" id="xla:121400539"/>
<feature type="compositionally biased region" description="Basic residues" evidence="1">
    <location>
        <begin position="175"/>
        <end position="186"/>
    </location>
</feature>
<reference evidence="3" key="1">
    <citation type="submission" date="2024-06" db="UniProtKB">
        <authorList>
            <consortium name="RefSeq"/>
        </authorList>
    </citation>
    <scope>NUCLEOTIDE SEQUENCE [LARGE SCALE GENOMIC DNA]</scope>
    <source>
        <strain evidence="3">J_2021</strain>
    </source>
</reference>
<feature type="transmembrane region" description="Helical" evidence="2">
    <location>
        <begin position="158"/>
        <end position="175"/>
    </location>
</feature>
<evidence type="ECO:0000256" key="2">
    <source>
        <dbReference type="SAM" id="Phobius"/>
    </source>
</evidence>
<evidence type="ECO:0000313" key="3">
    <source>
        <dbReference type="Proteomes" id="UP000186698"/>
    </source>
</evidence>
<keyword evidence="2" id="KW-0472">Membrane</keyword>
<evidence type="ECO:0000256" key="1">
    <source>
        <dbReference type="SAM" id="MobiDB-lite"/>
    </source>
</evidence>